<dbReference type="OrthoDB" id="9812921at2"/>
<dbReference type="Pfam" id="PF00326">
    <property type="entry name" value="Peptidase_S9"/>
    <property type="match status" value="1"/>
</dbReference>
<sequence>MKNTLIILFSLILVPSFGQEKTRLSLDHYENYEWTSNPTLSPDGKQILYSRTWINLVDDTRETDLWIMNSNGSTNRFFLNGSNGKWSPDGTKIAFTKKGEPSGTQIFVKYLGVEGEPTQITKLEKSPSSMEWSPDSKHIAFIMHVDSEPALKPQGVPSPPKGASWTKSPQVVDQVDYTQDRVGFLERGFRQLFIVPADGGTARQITIGEYDDVSRGITWTKDSKSIIFSSYQKPEAEYARGHSNLYAVNINSLEVKEITSRDGAESSPRVSPDGSKIAFIGSTWSKNFYHDRKMYIMDSDGSNMKCITTSLDQTPSAPIWDAKSSGVYFNVREYGQSNVYYVDTKGKVKKITNGNHMLTMNDLAGSLAVATWSDPSNPSDIVTFPIEKAKDIQRLTNVNDDIFYNVEFGQVEEIKYNSVDGKEVQGWIVKPPRFDANKKYPLVLRIHGGPHGMYHVGFNYNFQLHAAQDQVVLYTNPRGSTGYGYDFANAIQNAYPGNDYDDIMAGVDEVIAKGYIDENKMYVYGGSGGGVLTSWIVGQTDRFAAASVNYPVTNWFSFVGTTDGAGWYYNFEKYPWEDPSEHIKRSPLMYVGNVKTPTMLMCGEEDLRTPISQTEEYYQALKMNKVPTVMVRFNKEYHGTSSKPSNFLRTHGYINAWFDRHAVKKKSMEEIKTK</sequence>
<keyword evidence="1" id="KW-0378">Hydrolase</keyword>
<evidence type="ECO:0000256" key="2">
    <source>
        <dbReference type="ARBA" id="ARBA00022825"/>
    </source>
</evidence>
<dbReference type="Gene3D" id="3.40.50.1820">
    <property type="entry name" value="alpha/beta hydrolase"/>
    <property type="match status" value="1"/>
</dbReference>
<reference evidence="5 6" key="1">
    <citation type="submission" date="2018-03" db="EMBL/GenBank/DDBJ databases">
        <title>Genomic Encyclopedia of Archaeal and Bacterial Type Strains, Phase II (KMG-II): from individual species to whole genera.</title>
        <authorList>
            <person name="Goeker M."/>
        </authorList>
    </citation>
    <scope>NUCLEOTIDE SEQUENCE [LARGE SCALE GENOMIC DNA]</scope>
    <source>
        <strain evidence="5 6">DSM 25027</strain>
    </source>
</reference>
<evidence type="ECO:0000313" key="6">
    <source>
        <dbReference type="Proteomes" id="UP000237640"/>
    </source>
</evidence>
<dbReference type="InterPro" id="IPR029058">
    <property type="entry name" value="AB_hydrolase_fold"/>
</dbReference>
<keyword evidence="5" id="KW-0645">Protease</keyword>
<protein>
    <submittedName>
        <fullName evidence="5">Dipeptidyl aminopeptidase/acylaminoacyl peptidase</fullName>
    </submittedName>
</protein>
<accession>A0A2T0MCD0</accession>
<dbReference type="InterPro" id="IPR011659">
    <property type="entry name" value="WD40"/>
</dbReference>
<dbReference type="Pfam" id="PF07676">
    <property type="entry name" value="PD40"/>
    <property type="match status" value="2"/>
</dbReference>
<name>A0A2T0MCD0_9FLAO</name>
<proteinExistence type="predicted"/>
<evidence type="ECO:0000259" key="3">
    <source>
        <dbReference type="Pfam" id="PF00326"/>
    </source>
</evidence>
<gene>
    <name evidence="5" type="ORF">CLV81_3557</name>
</gene>
<dbReference type="GO" id="GO:0004177">
    <property type="term" value="F:aminopeptidase activity"/>
    <property type="evidence" value="ECO:0007669"/>
    <property type="project" value="UniProtKB-KW"/>
</dbReference>
<dbReference type="Pfam" id="PF00930">
    <property type="entry name" value="DPPIV_N"/>
    <property type="match status" value="1"/>
</dbReference>
<keyword evidence="6" id="KW-1185">Reference proteome</keyword>
<evidence type="ECO:0000313" key="5">
    <source>
        <dbReference type="EMBL" id="PRX55151.1"/>
    </source>
</evidence>
<feature type="domain" description="Dipeptidylpeptidase IV N-terminal" evidence="4">
    <location>
        <begin position="186"/>
        <end position="276"/>
    </location>
</feature>
<dbReference type="RefSeq" id="WP_106146806.1">
    <property type="nucleotide sequence ID" value="NZ_PVYX01000002.1"/>
</dbReference>
<feature type="domain" description="Peptidase S9 prolyl oligopeptidase catalytic" evidence="3">
    <location>
        <begin position="458"/>
        <end position="662"/>
    </location>
</feature>
<evidence type="ECO:0000259" key="4">
    <source>
        <dbReference type="Pfam" id="PF00930"/>
    </source>
</evidence>
<dbReference type="PANTHER" id="PTHR42776">
    <property type="entry name" value="SERINE PEPTIDASE S9 FAMILY MEMBER"/>
    <property type="match status" value="1"/>
</dbReference>
<dbReference type="SUPFAM" id="SSF82171">
    <property type="entry name" value="DPP6 N-terminal domain-like"/>
    <property type="match status" value="1"/>
</dbReference>
<dbReference type="InterPro" id="IPR001375">
    <property type="entry name" value="Peptidase_S9_cat"/>
</dbReference>
<keyword evidence="5" id="KW-0031">Aminopeptidase</keyword>
<keyword evidence="2" id="KW-0720">Serine protease</keyword>
<dbReference type="AlphaFoldDB" id="A0A2T0MCD0"/>
<dbReference type="PANTHER" id="PTHR42776:SF27">
    <property type="entry name" value="DIPEPTIDYL PEPTIDASE FAMILY MEMBER 6"/>
    <property type="match status" value="1"/>
</dbReference>
<comment type="caution">
    <text evidence="5">The sequence shown here is derived from an EMBL/GenBank/DDBJ whole genome shotgun (WGS) entry which is preliminary data.</text>
</comment>
<evidence type="ECO:0000256" key="1">
    <source>
        <dbReference type="ARBA" id="ARBA00022801"/>
    </source>
</evidence>
<dbReference type="Gene3D" id="2.120.10.30">
    <property type="entry name" value="TolB, C-terminal domain"/>
    <property type="match status" value="2"/>
</dbReference>
<dbReference type="GO" id="GO:0006508">
    <property type="term" value="P:proteolysis"/>
    <property type="evidence" value="ECO:0007669"/>
    <property type="project" value="InterPro"/>
</dbReference>
<organism evidence="5 6">
    <name type="scientific">Flagellimonas meridianipacifica</name>
    <dbReference type="NCBI Taxonomy" id="1080225"/>
    <lineage>
        <taxon>Bacteria</taxon>
        <taxon>Pseudomonadati</taxon>
        <taxon>Bacteroidota</taxon>
        <taxon>Flavobacteriia</taxon>
        <taxon>Flavobacteriales</taxon>
        <taxon>Flavobacteriaceae</taxon>
        <taxon>Flagellimonas</taxon>
    </lineage>
</organism>
<dbReference type="InterPro" id="IPR002469">
    <property type="entry name" value="Peptidase_S9B_N"/>
</dbReference>
<dbReference type="SUPFAM" id="SSF53474">
    <property type="entry name" value="alpha/beta-Hydrolases"/>
    <property type="match status" value="1"/>
</dbReference>
<dbReference type="EMBL" id="PVYX01000002">
    <property type="protein sequence ID" value="PRX55151.1"/>
    <property type="molecule type" value="Genomic_DNA"/>
</dbReference>
<dbReference type="GO" id="GO:0004252">
    <property type="term" value="F:serine-type endopeptidase activity"/>
    <property type="evidence" value="ECO:0007669"/>
    <property type="project" value="TreeGrafter"/>
</dbReference>
<dbReference type="Proteomes" id="UP000237640">
    <property type="component" value="Unassembled WGS sequence"/>
</dbReference>
<dbReference type="InterPro" id="IPR011042">
    <property type="entry name" value="6-blade_b-propeller_TolB-like"/>
</dbReference>